<keyword evidence="2" id="KW-1185">Reference proteome</keyword>
<evidence type="ECO:0000313" key="1">
    <source>
        <dbReference type="EMBL" id="RJO72999.1"/>
    </source>
</evidence>
<dbReference type="Proteomes" id="UP000266677">
    <property type="component" value="Unassembled WGS sequence"/>
</dbReference>
<dbReference type="EMBL" id="QZFU01000024">
    <property type="protein sequence ID" value="RJO72999.1"/>
    <property type="molecule type" value="Genomic_DNA"/>
</dbReference>
<comment type="caution">
    <text evidence="1">The sequence shown here is derived from an EMBL/GenBank/DDBJ whole genome shotgun (WGS) entry which is preliminary data.</text>
</comment>
<dbReference type="OrthoDB" id="4226606at2"/>
<organism evidence="1 2">
    <name type="scientific">Nocardia panacis</name>
    <dbReference type="NCBI Taxonomy" id="2340916"/>
    <lineage>
        <taxon>Bacteria</taxon>
        <taxon>Bacillati</taxon>
        <taxon>Actinomycetota</taxon>
        <taxon>Actinomycetes</taxon>
        <taxon>Mycobacteriales</taxon>
        <taxon>Nocardiaceae</taxon>
        <taxon>Nocardia</taxon>
    </lineage>
</organism>
<proteinExistence type="predicted"/>
<gene>
    <name evidence="1" type="ORF">D5S18_22100</name>
</gene>
<dbReference type="AlphaFoldDB" id="A0A3A4K0C4"/>
<name>A0A3A4K0C4_9NOCA</name>
<protein>
    <submittedName>
        <fullName evidence="1">HK97 gp10 family phage protein</fullName>
    </submittedName>
</protein>
<accession>A0A3A4K0C4</accession>
<evidence type="ECO:0000313" key="2">
    <source>
        <dbReference type="Proteomes" id="UP000266677"/>
    </source>
</evidence>
<sequence>MNVRSGHLRSTIGDHTRVAGPTVRTEVFATARYAKWVHDGTAPHTIVPRRAQVLRFEVGGHIVFARRVQHPGYRGNAFLSSAVRDEMVRENLL</sequence>
<reference evidence="1 2" key="1">
    <citation type="submission" date="2018-09" db="EMBL/GenBank/DDBJ databases">
        <title>YIM PH21274 draft genome.</title>
        <authorList>
            <person name="Miao C."/>
        </authorList>
    </citation>
    <scope>NUCLEOTIDE SEQUENCE [LARGE SCALE GENOMIC DNA]</scope>
    <source>
        <strain evidence="1 2">YIM PH 21724</strain>
    </source>
</reference>